<organism evidence="1 2">
    <name type="scientific">Fibrivirga algicola</name>
    <dbReference type="NCBI Taxonomy" id="2950420"/>
    <lineage>
        <taxon>Bacteria</taxon>
        <taxon>Pseudomonadati</taxon>
        <taxon>Bacteroidota</taxon>
        <taxon>Cytophagia</taxon>
        <taxon>Cytophagales</taxon>
        <taxon>Spirosomataceae</taxon>
        <taxon>Fibrivirga</taxon>
    </lineage>
</organism>
<dbReference type="EMBL" id="WAEL01000012">
    <property type="protein sequence ID" value="NID13496.1"/>
    <property type="molecule type" value="Genomic_DNA"/>
</dbReference>
<accession>A0ABX0QLX4</accession>
<dbReference type="Proteomes" id="UP000606008">
    <property type="component" value="Unassembled WGS sequence"/>
</dbReference>
<name>A0ABX0QLX4_9BACT</name>
<reference evidence="1" key="1">
    <citation type="submission" date="2024-05" db="EMBL/GenBank/DDBJ databases">
        <authorList>
            <person name="Jung D.-H."/>
        </authorList>
    </citation>
    <scope>NUCLEOTIDE SEQUENCE</scope>
    <source>
        <strain evidence="1">JA-25</strain>
    </source>
</reference>
<protein>
    <submittedName>
        <fullName evidence="1">Uncharacterized protein</fullName>
    </submittedName>
</protein>
<evidence type="ECO:0000313" key="2">
    <source>
        <dbReference type="Proteomes" id="UP000606008"/>
    </source>
</evidence>
<dbReference type="RefSeq" id="WP_166694016.1">
    <property type="nucleotide sequence ID" value="NZ_WAEL01000012.1"/>
</dbReference>
<evidence type="ECO:0000313" key="1">
    <source>
        <dbReference type="EMBL" id="NID13496.1"/>
    </source>
</evidence>
<gene>
    <name evidence="1" type="ORF">F7231_25235</name>
</gene>
<comment type="caution">
    <text evidence="1">The sequence shown here is derived from an EMBL/GenBank/DDBJ whole genome shotgun (WGS) entry which is preliminary data.</text>
</comment>
<sequence length="103" mass="12194">MEYDQELIAIDCLNALFWNYSRDDINALKSGSSDFAYVWDTYIADKQGEKSFNELWHCWMVKFNLTTKTLLLDHALARYRAEKQEALQSARVMSRFLDNQNEE</sequence>
<keyword evidence="2" id="KW-1185">Reference proteome</keyword>
<proteinExistence type="predicted"/>